<dbReference type="Proteomes" id="UP001392318">
    <property type="component" value="Unassembled WGS sequence"/>
</dbReference>
<protein>
    <submittedName>
        <fullName evidence="1">HNH endonuclease</fullName>
    </submittedName>
</protein>
<accession>A0ACC6RUF8</accession>
<comment type="caution">
    <text evidence="1">The sequence shown here is derived from an EMBL/GenBank/DDBJ whole genome shotgun (WGS) entry which is preliminary data.</text>
</comment>
<keyword evidence="1" id="KW-0378">Hydrolase</keyword>
<proteinExistence type="predicted"/>
<gene>
    <name evidence="1" type="ORF">VSR83_34795</name>
</gene>
<organism evidence="1 2">
    <name type="scientific">Paraburkholderia unamae</name>
    <dbReference type="NCBI Taxonomy" id="219649"/>
    <lineage>
        <taxon>Bacteria</taxon>
        <taxon>Pseudomonadati</taxon>
        <taxon>Pseudomonadota</taxon>
        <taxon>Betaproteobacteria</taxon>
        <taxon>Burkholderiales</taxon>
        <taxon>Burkholderiaceae</taxon>
        <taxon>Paraburkholderia</taxon>
    </lineage>
</organism>
<evidence type="ECO:0000313" key="1">
    <source>
        <dbReference type="EMBL" id="MEM5405121.1"/>
    </source>
</evidence>
<evidence type="ECO:0000313" key="2">
    <source>
        <dbReference type="Proteomes" id="UP001392318"/>
    </source>
</evidence>
<keyword evidence="2" id="KW-1185">Reference proteome</keyword>
<keyword evidence="1" id="KW-0540">Nuclease</keyword>
<reference evidence="1" key="1">
    <citation type="submission" date="2024-01" db="EMBL/GenBank/DDBJ databases">
        <title>The diversity of rhizobia nodulating Mimosa spp. in eleven states of Brazil covering several biomes is determined by host plant, location, and edaphic factors.</title>
        <authorList>
            <person name="Rouws L."/>
            <person name="Barauna A."/>
            <person name="Beukes C."/>
            <person name="De Faria S.M."/>
            <person name="Gross E."/>
            <person name="Dos Reis Junior F.B."/>
            <person name="Simon M."/>
            <person name="Maluk M."/>
            <person name="Odee D.W."/>
            <person name="Kenicer G."/>
            <person name="Young J.P.W."/>
            <person name="Reis V.M."/>
            <person name="Zilli J."/>
            <person name="James E.K."/>
        </authorList>
    </citation>
    <scope>NUCLEOTIDE SEQUENCE</scope>
    <source>
        <strain evidence="1">JPY452</strain>
    </source>
</reference>
<keyword evidence="1" id="KW-0255">Endonuclease</keyword>
<dbReference type="EMBL" id="JAYMRU010000037">
    <property type="protein sequence ID" value="MEM5405121.1"/>
    <property type="molecule type" value="Genomic_DNA"/>
</dbReference>
<name>A0ACC6RUF8_9BURK</name>
<sequence length="248" mass="27492">MAFIDVNDPDAIRKAAREFDQLGRDAFLKKYGFGKARDYYLLIGGKRYDSKAIFGAAHGYQFPDLGPLGYEQFSGGAATVERKLEAMGFRIERGNSELVDAQKKAEASGAFDPNSIEDAREKTLAAIVRRQGQPAFRKSLLRAYHHKCAITRCEVTQVLEAAHIVPYQGPKTNHVSNGLLLRADLHTLFDLFLITVEPKSKRIVVSPTLDSTEYRAMHGQVLNLPTSVSDHPSEDALRMHFNGAGLSL</sequence>